<evidence type="ECO:0000259" key="2">
    <source>
        <dbReference type="Pfam" id="PF13482"/>
    </source>
</evidence>
<feature type="region of interest" description="Disordered" evidence="1">
    <location>
        <begin position="1"/>
        <end position="27"/>
    </location>
</feature>
<dbReference type="EMBL" id="SKFG01000001">
    <property type="protein sequence ID" value="TCZ81035.1"/>
    <property type="molecule type" value="Genomic_DNA"/>
</dbReference>
<dbReference type="Proteomes" id="UP000295418">
    <property type="component" value="Unassembled WGS sequence"/>
</dbReference>
<dbReference type="GO" id="GO:0003676">
    <property type="term" value="F:nucleic acid binding"/>
    <property type="evidence" value="ECO:0007669"/>
    <property type="project" value="InterPro"/>
</dbReference>
<evidence type="ECO:0000313" key="4">
    <source>
        <dbReference type="Proteomes" id="UP000295418"/>
    </source>
</evidence>
<evidence type="ECO:0000313" key="3">
    <source>
        <dbReference type="EMBL" id="TCZ81035.1"/>
    </source>
</evidence>
<proteinExistence type="predicted"/>
<feature type="domain" description="YprB ribonuclease H-like" evidence="2">
    <location>
        <begin position="120"/>
        <end position="287"/>
    </location>
</feature>
<dbReference type="PANTHER" id="PTHR38462:SF1">
    <property type="entry name" value="YPRB RIBONUCLEASE H-LIKE DOMAIN-CONTAINING PROTEIN"/>
    <property type="match status" value="1"/>
</dbReference>
<dbReference type="RefSeq" id="WP_132415928.1">
    <property type="nucleotide sequence ID" value="NZ_SKFG01000001.1"/>
</dbReference>
<organism evidence="3 4">
    <name type="scientific">Paenibacillus albiflavus</name>
    <dbReference type="NCBI Taxonomy" id="2545760"/>
    <lineage>
        <taxon>Bacteria</taxon>
        <taxon>Bacillati</taxon>
        <taxon>Bacillota</taxon>
        <taxon>Bacilli</taxon>
        <taxon>Bacillales</taxon>
        <taxon>Paenibacillaceae</taxon>
        <taxon>Paenibacillus</taxon>
    </lineage>
</organism>
<dbReference type="InterPro" id="IPR036397">
    <property type="entry name" value="RNaseH_sf"/>
</dbReference>
<protein>
    <recommendedName>
        <fullName evidence="2">YprB ribonuclease H-like domain-containing protein</fullName>
    </recommendedName>
</protein>
<dbReference type="InterPro" id="IPR012337">
    <property type="entry name" value="RNaseH-like_sf"/>
</dbReference>
<sequence length="458" mass="52756">MSSVRERLLRHKQASTKSVTSSSDEPISRVNVQAETLLNSTQDERTDTATYVPALEPAWSIIGAELSSNTMGSFLLRRKSFSLSEFQGIYRLGELMTHASELIAFHDDKDSDQFTERSMLFLDTETTGLGIGAGNVPFMIGIGYYEQDAFVVEQLFIRNPAEELAMLHYLQTLVQQFTHLVTYNGRTFDWPLIVNRFILNRLSTDSHELKHIDLLHPSRSLWKNTLPTCKLSQVEVDRLGVLRYDDVPGSLAPALYFQYLAEGNPTILHGVFKHNEQDIVTLASLVIHFGKLLSGTLDLSLVPLEEQFRSALWLAKMNKHDLADEYLDHIWQELLYGAFSDEGHSVWRGDLPLRLASCYKQKHEHQRAVALWHRWIDTRSSGLPTMIQPYIELAIYYEHRERNYDKALSLSNIAYNMLRKRRTLRRSQTVDSVEELDLKKRMERLRTKSQKLGNARKQ</sequence>
<dbReference type="PANTHER" id="PTHR38462">
    <property type="entry name" value="EXONUCLEASE-LIKE PROTEIN"/>
    <property type="match status" value="1"/>
</dbReference>
<dbReference type="OrthoDB" id="9790530at2"/>
<dbReference type="InterPro" id="IPR038720">
    <property type="entry name" value="YprB_RNase_H-like_dom"/>
</dbReference>
<gene>
    <name evidence="3" type="ORF">E0485_01780</name>
</gene>
<dbReference type="Pfam" id="PF13482">
    <property type="entry name" value="RNase_H_2"/>
    <property type="match status" value="1"/>
</dbReference>
<name>A0A4R4ER79_9BACL</name>
<dbReference type="SUPFAM" id="SSF53098">
    <property type="entry name" value="Ribonuclease H-like"/>
    <property type="match status" value="1"/>
</dbReference>
<dbReference type="AlphaFoldDB" id="A0A4R4ER79"/>
<reference evidence="3 4" key="1">
    <citation type="submission" date="2019-03" db="EMBL/GenBank/DDBJ databases">
        <authorList>
            <person name="Kim M.K.M."/>
        </authorList>
    </citation>
    <scope>NUCLEOTIDE SEQUENCE [LARGE SCALE GENOMIC DNA]</scope>
    <source>
        <strain evidence="3 4">18JY21-1</strain>
    </source>
</reference>
<keyword evidence="4" id="KW-1185">Reference proteome</keyword>
<accession>A0A4R4ER79</accession>
<comment type="caution">
    <text evidence="3">The sequence shown here is derived from an EMBL/GenBank/DDBJ whole genome shotgun (WGS) entry which is preliminary data.</text>
</comment>
<dbReference type="Gene3D" id="3.30.420.10">
    <property type="entry name" value="Ribonuclease H-like superfamily/Ribonuclease H"/>
    <property type="match status" value="1"/>
</dbReference>
<feature type="compositionally biased region" description="Polar residues" evidence="1">
    <location>
        <begin position="15"/>
        <end position="27"/>
    </location>
</feature>
<evidence type="ECO:0000256" key="1">
    <source>
        <dbReference type="SAM" id="MobiDB-lite"/>
    </source>
</evidence>